<evidence type="ECO:0000313" key="3">
    <source>
        <dbReference type="Proteomes" id="UP000054549"/>
    </source>
</evidence>
<feature type="compositionally biased region" description="Polar residues" evidence="1">
    <location>
        <begin position="28"/>
        <end position="41"/>
    </location>
</feature>
<feature type="non-terminal residue" evidence="2">
    <location>
        <position position="1"/>
    </location>
</feature>
<evidence type="ECO:0000256" key="1">
    <source>
        <dbReference type="SAM" id="MobiDB-lite"/>
    </source>
</evidence>
<dbReference type="OrthoDB" id="10493135at2759"/>
<accession>A0A0C2X8E2</accession>
<reference evidence="2 3" key="1">
    <citation type="submission" date="2014-04" db="EMBL/GenBank/DDBJ databases">
        <title>Evolutionary Origins and Diversification of the Mycorrhizal Mutualists.</title>
        <authorList>
            <consortium name="DOE Joint Genome Institute"/>
            <consortium name="Mycorrhizal Genomics Consortium"/>
            <person name="Kohler A."/>
            <person name="Kuo A."/>
            <person name="Nagy L.G."/>
            <person name="Floudas D."/>
            <person name="Copeland A."/>
            <person name="Barry K.W."/>
            <person name="Cichocki N."/>
            <person name="Veneault-Fourrey C."/>
            <person name="LaButti K."/>
            <person name="Lindquist E.A."/>
            <person name="Lipzen A."/>
            <person name="Lundell T."/>
            <person name="Morin E."/>
            <person name="Murat C."/>
            <person name="Riley R."/>
            <person name="Ohm R."/>
            <person name="Sun H."/>
            <person name="Tunlid A."/>
            <person name="Henrissat B."/>
            <person name="Grigoriev I.V."/>
            <person name="Hibbett D.S."/>
            <person name="Martin F."/>
        </authorList>
    </citation>
    <scope>NUCLEOTIDE SEQUENCE [LARGE SCALE GENOMIC DNA]</scope>
    <source>
        <strain evidence="2 3">Koide BX008</strain>
    </source>
</reference>
<organism evidence="2 3">
    <name type="scientific">Amanita muscaria (strain Koide BX008)</name>
    <dbReference type="NCBI Taxonomy" id="946122"/>
    <lineage>
        <taxon>Eukaryota</taxon>
        <taxon>Fungi</taxon>
        <taxon>Dikarya</taxon>
        <taxon>Basidiomycota</taxon>
        <taxon>Agaricomycotina</taxon>
        <taxon>Agaricomycetes</taxon>
        <taxon>Agaricomycetidae</taxon>
        <taxon>Agaricales</taxon>
        <taxon>Pluteineae</taxon>
        <taxon>Amanitaceae</taxon>
        <taxon>Amanita</taxon>
    </lineage>
</organism>
<feature type="compositionally biased region" description="Polar residues" evidence="1">
    <location>
        <begin position="207"/>
        <end position="227"/>
    </location>
</feature>
<name>A0A0C2X8E2_AMAMK</name>
<dbReference type="InParanoid" id="A0A0C2X8E2"/>
<feature type="compositionally biased region" description="Polar residues" evidence="1">
    <location>
        <begin position="112"/>
        <end position="127"/>
    </location>
</feature>
<feature type="region of interest" description="Disordered" evidence="1">
    <location>
        <begin position="205"/>
        <end position="227"/>
    </location>
</feature>
<dbReference type="Proteomes" id="UP000054549">
    <property type="component" value="Unassembled WGS sequence"/>
</dbReference>
<feature type="region of interest" description="Disordered" evidence="1">
    <location>
        <begin position="28"/>
        <end position="160"/>
    </location>
</feature>
<proteinExistence type="predicted"/>
<keyword evidence="3" id="KW-1185">Reference proteome</keyword>
<feature type="compositionally biased region" description="Polar residues" evidence="1">
    <location>
        <begin position="56"/>
        <end position="65"/>
    </location>
</feature>
<dbReference type="STRING" id="946122.A0A0C2X8E2"/>
<protein>
    <submittedName>
        <fullName evidence="2">Uncharacterized protein</fullName>
    </submittedName>
</protein>
<gene>
    <name evidence="2" type="ORF">M378DRAFT_161878</name>
</gene>
<feature type="compositionally biased region" description="Polar residues" evidence="1">
    <location>
        <begin position="91"/>
        <end position="100"/>
    </location>
</feature>
<dbReference type="AlphaFoldDB" id="A0A0C2X8E2"/>
<sequence>MPMLQAIPLHIDSAKNSLLDTIRTTRQPMPSHAKATQTSPVTYPCKDCGTNKRPRTTSLSDNLATLTPRVNKRSRIDQGAVNVPARPSKPTPVQNRTCLPTTPKLPRRSSDRNQPTSSSRSTITFTCPPNPGSKPIGRTNTGTRQNGSQHVPGQQHSLSLGGCTNALRVVRTDSTNPLMKRASVTRDKSRHPIQKEPAVSLIPRSGELTNPSSRKAEISQTTSNSAMPVQQIQTINDFRRTSTQTTTANIALAQGSQVIAISIHSHDSS</sequence>
<evidence type="ECO:0000313" key="2">
    <source>
        <dbReference type="EMBL" id="KIL65566.1"/>
    </source>
</evidence>
<dbReference type="EMBL" id="KN818241">
    <property type="protein sequence ID" value="KIL65566.1"/>
    <property type="molecule type" value="Genomic_DNA"/>
</dbReference>
<dbReference type="HOGENOM" id="CLU_1034291_0_0_1"/>
<feature type="compositionally biased region" description="Polar residues" evidence="1">
    <location>
        <begin position="138"/>
        <end position="158"/>
    </location>
</feature>